<keyword evidence="8" id="KW-1185">Reference proteome</keyword>
<dbReference type="Gene3D" id="3.30.1490.70">
    <property type="match status" value="1"/>
</dbReference>
<organism evidence="7 8">
    <name type="scientific">Salinisphaera dokdonensis CL-ES53</name>
    <dbReference type="NCBI Taxonomy" id="1304272"/>
    <lineage>
        <taxon>Bacteria</taxon>
        <taxon>Pseudomonadati</taxon>
        <taxon>Pseudomonadota</taxon>
        <taxon>Gammaproteobacteria</taxon>
        <taxon>Salinisphaerales</taxon>
        <taxon>Salinisphaeraceae</taxon>
        <taxon>Salinisphaera</taxon>
    </lineage>
</organism>
<dbReference type="PANTHER" id="PTHR45674">
    <property type="entry name" value="DNA LIGASE 1/3 FAMILY MEMBER"/>
    <property type="match status" value="1"/>
</dbReference>
<dbReference type="InterPro" id="IPR050191">
    <property type="entry name" value="ATP-dep_DNA_ligase"/>
</dbReference>
<dbReference type="SUPFAM" id="SSF56091">
    <property type="entry name" value="DNA ligase/mRNA capping enzyme, catalytic domain"/>
    <property type="match status" value="1"/>
</dbReference>
<dbReference type="SUPFAM" id="SSF50249">
    <property type="entry name" value="Nucleic acid-binding proteins"/>
    <property type="match status" value="1"/>
</dbReference>
<feature type="compositionally biased region" description="Basic and acidic residues" evidence="5">
    <location>
        <begin position="320"/>
        <end position="332"/>
    </location>
</feature>
<dbReference type="PROSITE" id="PS50160">
    <property type="entry name" value="DNA_LIGASE_A3"/>
    <property type="match status" value="1"/>
</dbReference>
<dbReference type="GO" id="GO:0016874">
    <property type="term" value="F:ligase activity"/>
    <property type="evidence" value="ECO:0007669"/>
    <property type="project" value="UniProtKB-KW"/>
</dbReference>
<comment type="caution">
    <text evidence="7">The sequence shown here is derived from an EMBL/GenBank/DDBJ whole genome shotgun (WGS) entry which is preliminary data.</text>
</comment>
<evidence type="ECO:0000256" key="3">
    <source>
        <dbReference type="ARBA" id="ARBA00022598"/>
    </source>
</evidence>
<dbReference type="Pfam" id="PF04679">
    <property type="entry name" value="DNA_ligase_A_C"/>
    <property type="match status" value="1"/>
</dbReference>
<feature type="domain" description="ATP-dependent DNA ligase family profile" evidence="6">
    <location>
        <begin position="125"/>
        <end position="215"/>
    </location>
</feature>
<name>A0ABV2AYJ3_9GAMM</name>
<dbReference type="InterPro" id="IPR012310">
    <property type="entry name" value="DNA_ligase_ATP-dep_cent"/>
</dbReference>
<dbReference type="RefSeq" id="WP_353109935.1">
    <property type="nucleotide sequence ID" value="NZ_APND01000001.1"/>
</dbReference>
<gene>
    <name evidence="7" type="ORF">SADO_05600</name>
</gene>
<dbReference type="Proteomes" id="UP001460888">
    <property type="component" value="Unassembled WGS sequence"/>
</dbReference>
<dbReference type="CDD" id="cd07906">
    <property type="entry name" value="Adenylation_DNA_ligase_LigD_LigC"/>
    <property type="match status" value="1"/>
</dbReference>
<dbReference type="Pfam" id="PF01068">
    <property type="entry name" value="DNA_ligase_A_M"/>
    <property type="match status" value="1"/>
</dbReference>
<dbReference type="InterPro" id="IPR012309">
    <property type="entry name" value="DNA_ligase_ATP-dep_C"/>
</dbReference>
<keyword evidence="3 7" id="KW-0436">Ligase</keyword>
<dbReference type="PANTHER" id="PTHR45674:SF4">
    <property type="entry name" value="DNA LIGASE 1"/>
    <property type="match status" value="1"/>
</dbReference>
<protein>
    <recommendedName>
        <fullName evidence="2">DNA ligase (ATP)</fullName>
        <ecNumber evidence="2">6.5.1.1</ecNumber>
    </recommendedName>
</protein>
<evidence type="ECO:0000313" key="7">
    <source>
        <dbReference type="EMBL" id="MES1928709.1"/>
    </source>
</evidence>
<dbReference type="CDD" id="cd07971">
    <property type="entry name" value="OBF_DNA_ligase_LigD"/>
    <property type="match status" value="1"/>
</dbReference>
<dbReference type="Gene3D" id="2.40.50.140">
    <property type="entry name" value="Nucleic acid-binding proteins"/>
    <property type="match status" value="1"/>
</dbReference>
<evidence type="ECO:0000256" key="2">
    <source>
        <dbReference type="ARBA" id="ARBA00012727"/>
    </source>
</evidence>
<reference evidence="7 8" key="1">
    <citation type="submission" date="2013-03" db="EMBL/GenBank/DDBJ databases">
        <title>Salinisphaera dokdonensis CL-ES53 Genome Sequencing.</title>
        <authorList>
            <person name="Li C."/>
            <person name="Lai Q."/>
            <person name="Shao Z."/>
        </authorList>
    </citation>
    <scope>NUCLEOTIDE SEQUENCE [LARGE SCALE GENOMIC DNA]</scope>
    <source>
        <strain evidence="7 8">CL-ES53</strain>
    </source>
</reference>
<evidence type="ECO:0000256" key="1">
    <source>
        <dbReference type="ARBA" id="ARBA00007572"/>
    </source>
</evidence>
<dbReference type="EMBL" id="APND01000001">
    <property type="protein sequence ID" value="MES1928709.1"/>
    <property type="molecule type" value="Genomic_DNA"/>
</dbReference>
<comment type="catalytic activity">
    <reaction evidence="4">
        <text>ATP + (deoxyribonucleotide)n-3'-hydroxyl + 5'-phospho-(deoxyribonucleotide)m = (deoxyribonucleotide)n+m + AMP + diphosphate.</text>
        <dbReference type="EC" id="6.5.1.1"/>
    </reaction>
</comment>
<comment type="similarity">
    <text evidence="1">Belongs to the ATP-dependent DNA ligase family.</text>
</comment>
<evidence type="ECO:0000313" key="8">
    <source>
        <dbReference type="Proteomes" id="UP001460888"/>
    </source>
</evidence>
<evidence type="ECO:0000259" key="6">
    <source>
        <dbReference type="PROSITE" id="PS50160"/>
    </source>
</evidence>
<evidence type="ECO:0000256" key="4">
    <source>
        <dbReference type="ARBA" id="ARBA00034003"/>
    </source>
</evidence>
<dbReference type="InterPro" id="IPR012340">
    <property type="entry name" value="NA-bd_OB-fold"/>
</dbReference>
<evidence type="ECO:0000256" key="5">
    <source>
        <dbReference type="SAM" id="MobiDB-lite"/>
    </source>
</evidence>
<accession>A0ABV2AYJ3</accession>
<sequence>MTAAADWQESLPDAVADAARSARMPRHFEPMLATLSDTPFSDDEWIFERKLDGIRLLVFCDAGHVELLTRNGQPRNAHFPELVESFASQPHRRFVLDGEVVAFDGKVTSFARLQQRAGIGDPDAARASGVAVYFYIFDCPWLDGLDLRRVPLRERKQLLRSEFVFHDPLRYTAHRNASGEAYLDEARRKGWEGILAKQADSPYRSGRSRRWLKLKCSQGQELVIGGFTDPQGSRSGFGALLVGYYENDELRYAGRVGTGFDDAELARLHRALKRIERKTSPFIDPPGGRGVHWVTPERVAEFAFTEWTADGRLRHPSYLGERDDKDAQDVVREQPQSLA</sequence>
<proteinExistence type="inferred from homology"/>
<dbReference type="NCBIfam" id="TIGR02779">
    <property type="entry name" value="NHEJ_ligase_lig"/>
    <property type="match status" value="1"/>
</dbReference>
<dbReference type="InterPro" id="IPR014146">
    <property type="entry name" value="LigD_ligase_dom"/>
</dbReference>
<dbReference type="EC" id="6.5.1.1" evidence="2"/>
<dbReference type="Gene3D" id="3.30.470.30">
    <property type="entry name" value="DNA ligase/mRNA capping enzyme"/>
    <property type="match status" value="1"/>
</dbReference>
<feature type="region of interest" description="Disordered" evidence="5">
    <location>
        <begin position="315"/>
        <end position="339"/>
    </location>
</feature>